<evidence type="ECO:0000256" key="1">
    <source>
        <dbReference type="SAM" id="MobiDB-lite"/>
    </source>
</evidence>
<evidence type="ECO:0000313" key="2">
    <source>
        <dbReference type="EMBL" id="JAC68857.1"/>
    </source>
</evidence>
<name>A0A061R7D7_9CHLO</name>
<sequence length="459" mass="52279">MTYKRRTACVSIDPQVKPPKLNEKKYSERFILPQDDIAFNRRVSRFHVSDYYLEQGDPGANRLFRPEVCSSNIRDSNLYSSAIAHGPASEVSCVKGWPSPQDFIKGRRGWCGGAYYSSFAPESTESILKKSTHITRLAGKETGFQAMTNVRQIEPVGTPGPGSYEIQNSFGKQSCRRPDSGPKTFTGYSIREQEVDRFRRHNGIVDPTGSNIGPGHYSVDKSKDRTQFRRLQQPVTANYKPRLTRRAECQSVNLMMGHHWRDLMPRVGEISPGHNGNESFRPTTTKETTSPEYREYQANLDARLSKPKQQVFLPFRYPQATLAYQLIGPTGTLFQPNRTSEVLPQQDCKIQNKSQHTIMKNEASARAPSAPPQDFKEEHEQYNCQEFGPSLRAQHSEGTCSQQRKQSYSRITPKVLVEGEHQRAQAVKAAEKAAKQEQRRMEWQVRSSYKSEIPWVNLV</sequence>
<accession>A0A061R7D7</accession>
<dbReference type="AlphaFoldDB" id="A0A061R7D7"/>
<dbReference type="InterPro" id="IPR010736">
    <property type="entry name" value="SHIPPO-rpt"/>
</dbReference>
<feature type="region of interest" description="Disordered" evidence="1">
    <location>
        <begin position="271"/>
        <end position="290"/>
    </location>
</feature>
<protein>
    <submittedName>
        <fullName evidence="2">Uncharacterized protein</fullName>
    </submittedName>
</protein>
<dbReference type="Pfam" id="PF07004">
    <property type="entry name" value="SHIPPO-rpt"/>
    <property type="match status" value="1"/>
</dbReference>
<feature type="compositionally biased region" description="Polar residues" evidence="1">
    <location>
        <begin position="274"/>
        <end position="290"/>
    </location>
</feature>
<proteinExistence type="predicted"/>
<feature type="region of interest" description="Disordered" evidence="1">
    <location>
        <begin position="361"/>
        <end position="380"/>
    </location>
</feature>
<dbReference type="EMBL" id="GBEZ01017480">
    <property type="protein sequence ID" value="JAC68857.1"/>
    <property type="molecule type" value="Transcribed_RNA"/>
</dbReference>
<organism evidence="2">
    <name type="scientific">Tetraselmis sp. GSL018</name>
    <dbReference type="NCBI Taxonomy" id="582737"/>
    <lineage>
        <taxon>Eukaryota</taxon>
        <taxon>Viridiplantae</taxon>
        <taxon>Chlorophyta</taxon>
        <taxon>core chlorophytes</taxon>
        <taxon>Chlorodendrophyceae</taxon>
        <taxon>Chlorodendrales</taxon>
        <taxon>Chlorodendraceae</taxon>
        <taxon>Tetraselmis</taxon>
    </lineage>
</organism>
<reference evidence="2" key="1">
    <citation type="submission" date="2014-05" db="EMBL/GenBank/DDBJ databases">
        <title>The transcriptome of the halophilic microalga Tetraselmis sp. GSL018 isolated from the Great Salt Lake, Utah.</title>
        <authorList>
            <person name="Jinkerson R.E."/>
            <person name="D'Adamo S."/>
            <person name="Posewitz M.C."/>
        </authorList>
    </citation>
    <scope>NUCLEOTIDE SEQUENCE</scope>
    <source>
        <strain evidence="2">GSL018</strain>
    </source>
</reference>
<gene>
    <name evidence="2" type="ORF">TSPGSL018_7767</name>
</gene>